<feature type="signal peptide" evidence="1">
    <location>
        <begin position="1"/>
        <end position="25"/>
    </location>
</feature>
<keyword evidence="3" id="KW-1185">Reference proteome</keyword>
<dbReference type="RefSeq" id="WP_386044368.1">
    <property type="nucleotide sequence ID" value="NZ_JBHUIO010000002.1"/>
</dbReference>
<keyword evidence="1" id="KW-0732">Signal</keyword>
<evidence type="ECO:0008006" key="4">
    <source>
        <dbReference type="Google" id="ProtNLM"/>
    </source>
</evidence>
<dbReference type="Proteomes" id="UP001597343">
    <property type="component" value="Unassembled WGS sequence"/>
</dbReference>
<accession>A0ABW4ZUJ1</accession>
<protein>
    <recommendedName>
        <fullName evidence="4">SH3b domain-containing protein</fullName>
    </recommendedName>
</protein>
<sequence>MKVSSFLFPIALLASLAVGAQGALAASESEQTAIGHVLIEPEYPVIVKGVTANVPYYLPYQNGYSYDVIKQSGDWTFHPRTGWVTCLIPGGTANAYVYDQWNYIIYQFELHCN</sequence>
<dbReference type="EMBL" id="JBHUIO010000002">
    <property type="protein sequence ID" value="MFD2169324.1"/>
    <property type="molecule type" value="Genomic_DNA"/>
</dbReference>
<reference evidence="3" key="1">
    <citation type="journal article" date="2019" name="Int. J. Syst. Evol. Microbiol.">
        <title>The Global Catalogue of Microorganisms (GCM) 10K type strain sequencing project: providing services to taxonomists for standard genome sequencing and annotation.</title>
        <authorList>
            <consortium name="The Broad Institute Genomics Platform"/>
            <consortium name="The Broad Institute Genome Sequencing Center for Infectious Disease"/>
            <person name="Wu L."/>
            <person name="Ma J."/>
        </authorList>
    </citation>
    <scope>NUCLEOTIDE SEQUENCE [LARGE SCALE GENOMIC DNA]</scope>
    <source>
        <strain evidence="3">CGMCC 1.13574</strain>
    </source>
</reference>
<evidence type="ECO:0000313" key="3">
    <source>
        <dbReference type="Proteomes" id="UP001597343"/>
    </source>
</evidence>
<comment type="caution">
    <text evidence="2">The sequence shown here is derived from an EMBL/GenBank/DDBJ whole genome shotgun (WGS) entry which is preliminary data.</text>
</comment>
<gene>
    <name evidence="2" type="ORF">ACFSOY_04720</name>
</gene>
<evidence type="ECO:0000313" key="2">
    <source>
        <dbReference type="EMBL" id="MFD2169324.1"/>
    </source>
</evidence>
<name>A0ABW4ZUJ1_9BACL</name>
<evidence type="ECO:0000256" key="1">
    <source>
        <dbReference type="SAM" id="SignalP"/>
    </source>
</evidence>
<organism evidence="2 3">
    <name type="scientific">Tumebacillus lipolyticus</name>
    <dbReference type="NCBI Taxonomy" id="1280370"/>
    <lineage>
        <taxon>Bacteria</taxon>
        <taxon>Bacillati</taxon>
        <taxon>Bacillota</taxon>
        <taxon>Bacilli</taxon>
        <taxon>Bacillales</taxon>
        <taxon>Alicyclobacillaceae</taxon>
        <taxon>Tumebacillus</taxon>
    </lineage>
</organism>
<proteinExistence type="predicted"/>
<feature type="chain" id="PRO_5047541740" description="SH3b domain-containing protein" evidence="1">
    <location>
        <begin position="26"/>
        <end position="113"/>
    </location>
</feature>